<accession>A0A7C3HC39</accession>
<proteinExistence type="predicted"/>
<dbReference type="EMBL" id="DSWI01000031">
    <property type="protein sequence ID" value="HFG21537.1"/>
    <property type="molecule type" value="Genomic_DNA"/>
</dbReference>
<reference evidence="2" key="1">
    <citation type="journal article" date="2020" name="mSystems">
        <title>Genome- and Community-Level Interaction Insights into Carbon Utilization and Element Cycling Functions of Hydrothermarchaeota in Hydrothermal Sediment.</title>
        <authorList>
            <person name="Zhou Z."/>
            <person name="Liu Y."/>
            <person name="Xu W."/>
            <person name="Pan J."/>
            <person name="Luo Z.H."/>
            <person name="Li M."/>
        </authorList>
    </citation>
    <scope>NUCLEOTIDE SEQUENCE [LARGE SCALE GENOMIC DNA]</scope>
    <source>
        <strain evidence="2">SpSt-524</strain>
    </source>
</reference>
<organism evidence="2">
    <name type="scientific">Meiothermus ruber</name>
    <dbReference type="NCBI Taxonomy" id="277"/>
    <lineage>
        <taxon>Bacteria</taxon>
        <taxon>Thermotogati</taxon>
        <taxon>Deinococcota</taxon>
        <taxon>Deinococci</taxon>
        <taxon>Thermales</taxon>
        <taxon>Thermaceae</taxon>
        <taxon>Meiothermus</taxon>
    </lineage>
</organism>
<feature type="region of interest" description="Disordered" evidence="1">
    <location>
        <begin position="1"/>
        <end position="25"/>
    </location>
</feature>
<name>A0A7C3HC39_MEIRU</name>
<dbReference type="AlphaFoldDB" id="A0A7C3HC39"/>
<evidence type="ECO:0000313" key="2">
    <source>
        <dbReference type="EMBL" id="HFG21537.1"/>
    </source>
</evidence>
<sequence length="128" mass="14411">MARRHLSGRNKQQLPKSVTDDRGEEIPVSKDAGTFIYLSEDGETWPKRPLVGLPLDLAWLQIGDVLQLKDLRPGFFMGQLSPVRLVDVRIEILIHPGKWGQVRRNVLAVPAETDDEYITAVQEGVNRA</sequence>
<comment type="caution">
    <text evidence="2">The sequence shown here is derived from an EMBL/GenBank/DDBJ whole genome shotgun (WGS) entry which is preliminary data.</text>
</comment>
<gene>
    <name evidence="2" type="ORF">ENS82_12645</name>
</gene>
<evidence type="ECO:0000256" key="1">
    <source>
        <dbReference type="SAM" id="MobiDB-lite"/>
    </source>
</evidence>
<protein>
    <submittedName>
        <fullName evidence="2">Uncharacterized protein</fullName>
    </submittedName>
</protein>